<protein>
    <submittedName>
        <fullName evidence="2">Uncharacterized protein</fullName>
    </submittedName>
</protein>
<organism evidence="1 2">
    <name type="scientific">Romanomermis culicivorax</name>
    <name type="common">Nematode worm</name>
    <dbReference type="NCBI Taxonomy" id="13658"/>
    <lineage>
        <taxon>Eukaryota</taxon>
        <taxon>Metazoa</taxon>
        <taxon>Ecdysozoa</taxon>
        <taxon>Nematoda</taxon>
        <taxon>Enoplea</taxon>
        <taxon>Dorylaimia</taxon>
        <taxon>Mermithida</taxon>
        <taxon>Mermithoidea</taxon>
        <taxon>Mermithidae</taxon>
        <taxon>Romanomermis</taxon>
    </lineage>
</organism>
<evidence type="ECO:0000313" key="1">
    <source>
        <dbReference type="Proteomes" id="UP000887565"/>
    </source>
</evidence>
<evidence type="ECO:0000313" key="2">
    <source>
        <dbReference type="WBParaSite" id="nRc.2.0.1.t16767-RA"/>
    </source>
</evidence>
<name>A0A915IRW4_ROMCU</name>
<sequence>MKGALEGSTRKKKSTAEGLRRLRIGDAIQSLALVLPTNVIKKERGANKTSAALTSQFLFQNLL</sequence>
<keyword evidence="1" id="KW-1185">Reference proteome</keyword>
<dbReference type="AlphaFoldDB" id="A0A915IRW4"/>
<dbReference type="WBParaSite" id="nRc.2.0.1.t16767-RA">
    <property type="protein sequence ID" value="nRc.2.0.1.t16767-RA"/>
    <property type="gene ID" value="nRc.2.0.1.g16767"/>
</dbReference>
<reference evidence="2" key="1">
    <citation type="submission" date="2022-11" db="UniProtKB">
        <authorList>
            <consortium name="WormBaseParasite"/>
        </authorList>
    </citation>
    <scope>IDENTIFICATION</scope>
</reference>
<accession>A0A915IRW4</accession>
<dbReference type="Proteomes" id="UP000887565">
    <property type="component" value="Unplaced"/>
</dbReference>
<proteinExistence type="predicted"/>